<evidence type="ECO:0000313" key="2">
    <source>
        <dbReference type="EMBL" id="SQH77441.1"/>
    </source>
</evidence>
<gene>
    <name evidence="2" type="ORF">SHEWBE_3478</name>
</gene>
<reference evidence="3" key="1">
    <citation type="submission" date="2018-06" db="EMBL/GenBank/DDBJ databases">
        <authorList>
            <person name="Cea G.-C."/>
            <person name="William W."/>
        </authorList>
    </citation>
    <scope>NUCLEOTIDE SEQUENCE [LARGE SCALE GENOMIC DNA]</scope>
    <source>
        <strain evidence="3">DB21MT-2</strain>
    </source>
</reference>
<name>A0A330M586_9GAMM</name>
<dbReference type="Proteomes" id="UP000250123">
    <property type="component" value="Chromosome SHEWBE"/>
</dbReference>
<dbReference type="AlphaFoldDB" id="A0A330M586"/>
<evidence type="ECO:0000256" key="1">
    <source>
        <dbReference type="SAM" id="MobiDB-lite"/>
    </source>
</evidence>
<proteinExistence type="predicted"/>
<sequence length="45" mass="5139">MTALTVFQTINDIFFKKQLSQNANCEKPPLDSVKMARETNQPLVK</sequence>
<protein>
    <submittedName>
        <fullName evidence="2">Uncharacterized protein</fullName>
    </submittedName>
</protein>
<accession>A0A330M586</accession>
<dbReference type="EMBL" id="LS483452">
    <property type="protein sequence ID" value="SQH77441.1"/>
    <property type="molecule type" value="Genomic_DNA"/>
</dbReference>
<dbReference type="KEGG" id="sbk:SHEWBE_3478"/>
<feature type="region of interest" description="Disordered" evidence="1">
    <location>
        <begin position="26"/>
        <end position="45"/>
    </location>
</feature>
<evidence type="ECO:0000313" key="3">
    <source>
        <dbReference type="Proteomes" id="UP000250123"/>
    </source>
</evidence>
<organism evidence="2 3">
    <name type="scientific">Shewanella benthica</name>
    <dbReference type="NCBI Taxonomy" id="43661"/>
    <lineage>
        <taxon>Bacteria</taxon>
        <taxon>Pseudomonadati</taxon>
        <taxon>Pseudomonadota</taxon>
        <taxon>Gammaproteobacteria</taxon>
        <taxon>Alteromonadales</taxon>
        <taxon>Shewanellaceae</taxon>
        <taxon>Shewanella</taxon>
    </lineage>
</organism>